<feature type="transmembrane region" description="Helical" evidence="1">
    <location>
        <begin position="65"/>
        <end position="85"/>
    </location>
</feature>
<protein>
    <recommendedName>
        <fullName evidence="4">B box-type domain-containing protein</fullName>
    </recommendedName>
</protein>
<gene>
    <name evidence="2" type="ORF">F0U60_37060</name>
</gene>
<organism evidence="2 3">
    <name type="scientific">Archangium minus</name>
    <dbReference type="NCBI Taxonomy" id="83450"/>
    <lineage>
        <taxon>Bacteria</taxon>
        <taxon>Pseudomonadati</taxon>
        <taxon>Myxococcota</taxon>
        <taxon>Myxococcia</taxon>
        <taxon>Myxococcales</taxon>
        <taxon>Cystobacterineae</taxon>
        <taxon>Archangiaceae</taxon>
        <taxon>Archangium</taxon>
    </lineage>
</organism>
<feature type="transmembrane region" description="Helical" evidence="1">
    <location>
        <begin position="266"/>
        <end position="284"/>
    </location>
</feature>
<reference evidence="2 3" key="1">
    <citation type="submission" date="2019-08" db="EMBL/GenBank/DDBJ databases">
        <title>Archangium and Cystobacter genomes.</title>
        <authorList>
            <person name="Chen I.-C.K."/>
            <person name="Wielgoss S."/>
        </authorList>
    </citation>
    <scope>NUCLEOTIDE SEQUENCE [LARGE SCALE GENOMIC DNA]</scope>
    <source>
        <strain evidence="2 3">Cbm 6</strain>
    </source>
</reference>
<keyword evidence="1" id="KW-1133">Transmembrane helix</keyword>
<evidence type="ECO:0000313" key="2">
    <source>
        <dbReference type="EMBL" id="WNG49105.1"/>
    </source>
</evidence>
<keyword evidence="3" id="KW-1185">Reference proteome</keyword>
<keyword evidence="1" id="KW-0472">Membrane</keyword>
<accession>A0ABY9X141</accession>
<evidence type="ECO:0000313" key="3">
    <source>
        <dbReference type="Proteomes" id="UP001611383"/>
    </source>
</evidence>
<feature type="transmembrane region" description="Helical" evidence="1">
    <location>
        <begin position="221"/>
        <end position="246"/>
    </location>
</feature>
<feature type="transmembrane region" description="Helical" evidence="1">
    <location>
        <begin position="113"/>
        <end position="136"/>
    </location>
</feature>
<dbReference type="RefSeq" id="WP_395806774.1">
    <property type="nucleotide sequence ID" value="NZ_CP043494.1"/>
</dbReference>
<evidence type="ECO:0000256" key="1">
    <source>
        <dbReference type="SAM" id="Phobius"/>
    </source>
</evidence>
<dbReference type="EMBL" id="CP043494">
    <property type="protein sequence ID" value="WNG49105.1"/>
    <property type="molecule type" value="Genomic_DNA"/>
</dbReference>
<dbReference type="Proteomes" id="UP001611383">
    <property type="component" value="Chromosome"/>
</dbReference>
<evidence type="ECO:0008006" key="4">
    <source>
        <dbReference type="Google" id="ProtNLM"/>
    </source>
</evidence>
<keyword evidence="1" id="KW-0812">Transmembrane</keyword>
<sequence length="294" mass="30899">METPSLPCANHPAPATFTCARCGSFACEACRSPQAAGTWCVSCGARYATPGQPVGEVLSDTFGFLVRYPAPIAVFAGFHVLFGLAELPFNMDMQEALEAGQIVPFMSERLSSWLAVMLGGSIFSALASALFIRFTGDALEGPRRPFGDLVSAALRRALPVFGTSLLLSIVLGVGFLLCLAPGIFLAVALALTLPATVLQPVSPLESVSFSWTHTQGHRGNLFLLLLILTLILVSMGMVGALVTFLMKPLGLGGMVVGTAVSQGLNGTGIALLLVLLVCCYLRLTGRWLPPSVAR</sequence>
<proteinExistence type="predicted"/>
<name>A0ABY9X141_9BACT</name>